<proteinExistence type="predicted"/>
<evidence type="ECO:0000313" key="3">
    <source>
        <dbReference type="Proteomes" id="UP001332931"/>
    </source>
</evidence>
<evidence type="ECO:0000256" key="1">
    <source>
        <dbReference type="SAM" id="Phobius"/>
    </source>
</evidence>
<protein>
    <submittedName>
        <fullName evidence="2">ABC transporter permease</fullName>
    </submittedName>
</protein>
<dbReference type="InterPro" id="IPR010540">
    <property type="entry name" value="CmpB_TMEM229"/>
</dbReference>
<keyword evidence="1" id="KW-0812">Transmembrane</keyword>
<feature type="transmembrane region" description="Helical" evidence="1">
    <location>
        <begin position="113"/>
        <end position="138"/>
    </location>
</feature>
<feature type="transmembrane region" description="Helical" evidence="1">
    <location>
        <begin position="38"/>
        <end position="60"/>
    </location>
</feature>
<keyword evidence="3" id="KW-1185">Reference proteome</keyword>
<reference evidence="2 3" key="1">
    <citation type="submission" date="2024-01" db="EMBL/GenBank/DDBJ databases">
        <title>Description of Olsenella sp. nov., isolated from pig feces.</title>
        <authorList>
            <person name="Chang Y.-H."/>
        </authorList>
    </citation>
    <scope>NUCLEOTIDE SEQUENCE [LARGE SCALE GENOMIC DNA]</scope>
    <source>
        <strain evidence="2 3">YH-ols2223</strain>
    </source>
</reference>
<dbReference type="Proteomes" id="UP001332931">
    <property type="component" value="Unassembled WGS sequence"/>
</dbReference>
<dbReference type="Pfam" id="PF06541">
    <property type="entry name" value="ABC_trans_CmpB"/>
    <property type="match status" value="1"/>
</dbReference>
<keyword evidence="1" id="KW-0472">Membrane</keyword>
<name>A0ABU7R9J0_9ACTN</name>
<evidence type="ECO:0000313" key="2">
    <source>
        <dbReference type="EMBL" id="MEE6147104.1"/>
    </source>
</evidence>
<dbReference type="RefSeq" id="WP_330957871.1">
    <property type="nucleotide sequence ID" value="NZ_JAZGJQ010000003.1"/>
</dbReference>
<comment type="caution">
    <text evidence="2">The sequence shown here is derived from an EMBL/GenBank/DDBJ whole genome shotgun (WGS) entry which is preliminary data.</text>
</comment>
<accession>A0ABU7R9J0</accession>
<dbReference type="EMBL" id="JAZGJQ010000003">
    <property type="protein sequence ID" value="MEE6147104.1"/>
    <property type="molecule type" value="Genomic_DNA"/>
</dbReference>
<organism evidence="2 3">
    <name type="scientific">Olsenella absiana</name>
    <dbReference type="NCBI Taxonomy" id="3115222"/>
    <lineage>
        <taxon>Bacteria</taxon>
        <taxon>Bacillati</taxon>
        <taxon>Actinomycetota</taxon>
        <taxon>Coriobacteriia</taxon>
        <taxon>Coriobacteriales</taxon>
        <taxon>Atopobiaceae</taxon>
        <taxon>Olsenella</taxon>
    </lineage>
</organism>
<feature type="transmembrane region" description="Helical" evidence="1">
    <location>
        <begin position="72"/>
        <end position="92"/>
    </location>
</feature>
<keyword evidence="1" id="KW-1133">Transmembrane helix</keyword>
<feature type="transmembrane region" description="Helical" evidence="1">
    <location>
        <begin position="150"/>
        <end position="171"/>
    </location>
</feature>
<sequence length="259" mass="28764">MDICGYVAWFGLFSVLGWVYECTYCAIKNRRWDNRGFLFGPVCPIYGFGVVAVVAVAQALPRGGGDVAWWQVFLGGAAGSAILEYGTSYVLERFFHARWWDYSNIPLNLNGRVCLPFALGFGAVGTLLYYFACPAIAAATPSLPLVAWELLALITVSLMSADLALTLSTLTDLTKRIERGRDDFDAVMETAVDDIASGRRPLGDDLEEAARRGAEGMTLVERRALRSIRSFGSRAREESAARLRRATCELEDRRRDRRR</sequence>
<gene>
    <name evidence="2" type="ORF">VXJ25_03705</name>
</gene>
<feature type="transmembrane region" description="Helical" evidence="1">
    <location>
        <begin position="6"/>
        <end position="26"/>
    </location>
</feature>